<comment type="caution">
    <text evidence="2">The sequence shown here is derived from an EMBL/GenBank/DDBJ whole genome shotgun (WGS) entry which is preliminary data.</text>
</comment>
<dbReference type="EMBL" id="VFML01000001">
    <property type="protein sequence ID" value="TQJ01796.1"/>
    <property type="molecule type" value="Genomic_DNA"/>
</dbReference>
<evidence type="ECO:0008006" key="4">
    <source>
        <dbReference type="Google" id="ProtNLM"/>
    </source>
</evidence>
<accession>A0A542DFF5</accession>
<name>A0A542DFF5_AMYCI</name>
<evidence type="ECO:0000313" key="3">
    <source>
        <dbReference type="Proteomes" id="UP000320876"/>
    </source>
</evidence>
<proteinExistence type="predicted"/>
<keyword evidence="3" id="KW-1185">Reference proteome</keyword>
<dbReference type="RefSeq" id="WP_141996613.1">
    <property type="nucleotide sequence ID" value="NZ_VFML01000001.1"/>
</dbReference>
<organism evidence="2 3">
    <name type="scientific">Amycolatopsis cihanbeyliensis</name>
    <dbReference type="NCBI Taxonomy" id="1128664"/>
    <lineage>
        <taxon>Bacteria</taxon>
        <taxon>Bacillati</taxon>
        <taxon>Actinomycetota</taxon>
        <taxon>Actinomycetes</taxon>
        <taxon>Pseudonocardiales</taxon>
        <taxon>Pseudonocardiaceae</taxon>
        <taxon>Amycolatopsis</taxon>
    </lineage>
</organism>
<evidence type="ECO:0000256" key="1">
    <source>
        <dbReference type="SAM" id="MobiDB-lite"/>
    </source>
</evidence>
<gene>
    <name evidence="2" type="ORF">FB471_1512</name>
</gene>
<reference evidence="2 3" key="1">
    <citation type="submission" date="2019-06" db="EMBL/GenBank/DDBJ databases">
        <title>Sequencing the genomes of 1000 actinobacteria strains.</title>
        <authorList>
            <person name="Klenk H.-P."/>
        </authorList>
    </citation>
    <scope>NUCLEOTIDE SEQUENCE [LARGE SCALE GENOMIC DNA]</scope>
    <source>
        <strain evidence="2 3">DSM 45679</strain>
    </source>
</reference>
<dbReference type="Proteomes" id="UP000320876">
    <property type="component" value="Unassembled WGS sequence"/>
</dbReference>
<dbReference type="OrthoDB" id="9033521at2"/>
<sequence>MTASLVVLGTGSLANATCEALATIADEPAEVHVIGRAPHRVKQLSYLAGTRAQLAGRPVAFHPVPTGTEPLDNLGELLGDLRPDGVFVCASRQSPWERTTSPSAWTELLERAGFGITLPLQADMAVRAGQAIRSSSPGTWLVNACFPDAVNPVLTALDIPVLCGIGNVGTLAASLQAAWNLPDQARLHLLAHHAHLHPPPAPEDEAVAWVDGHRTTGLTELLATQRATNREALNRVTGYTAAVLLDALHTGAELATHVPGPGGRPGGYPVRVREGTVSLRLPPGTTEAEAVAVNQHAARLDGVLVVGDEIHFEPTSRAALAGPLPELADGFGVTTLSHAGATLLELRTELRSRPHPEHRRDADDLRARNDSATGEVREPADRLR</sequence>
<protein>
    <recommendedName>
        <fullName evidence="4">Potassium transporter TrkA</fullName>
    </recommendedName>
</protein>
<dbReference type="AlphaFoldDB" id="A0A542DFF5"/>
<evidence type="ECO:0000313" key="2">
    <source>
        <dbReference type="EMBL" id="TQJ01796.1"/>
    </source>
</evidence>
<feature type="region of interest" description="Disordered" evidence="1">
    <location>
        <begin position="347"/>
        <end position="384"/>
    </location>
</feature>